<protein>
    <submittedName>
        <fullName evidence="2">GNAT family N-acetyltransferase</fullName>
    </submittedName>
</protein>
<dbReference type="Proteomes" id="UP000296201">
    <property type="component" value="Chromosome"/>
</dbReference>
<dbReference type="Pfam" id="PF13480">
    <property type="entry name" value="Acetyltransf_6"/>
    <property type="match status" value="1"/>
</dbReference>
<dbReference type="RefSeq" id="WP_135794957.1">
    <property type="nucleotide sequence ID" value="NZ_CP032096.1"/>
</dbReference>
<dbReference type="InterPro" id="IPR038740">
    <property type="entry name" value="BioF2-like_GNAT_dom"/>
</dbReference>
<accession>A0A4P7NWX1</accession>
<dbReference type="EMBL" id="CP032096">
    <property type="protein sequence ID" value="QBZ82210.1"/>
    <property type="molecule type" value="Genomic_DNA"/>
</dbReference>
<proteinExistence type="predicted"/>
<dbReference type="OrthoDB" id="9809725at2"/>
<evidence type="ECO:0000259" key="1">
    <source>
        <dbReference type="Pfam" id="PF13480"/>
    </source>
</evidence>
<dbReference type="AlphaFoldDB" id="A0A4P7NWX1"/>
<organism evidence="2 3">
    <name type="scientific">Hydrogenovibrio crunogenus</name>
    <dbReference type="NCBI Taxonomy" id="39765"/>
    <lineage>
        <taxon>Bacteria</taxon>
        <taxon>Pseudomonadati</taxon>
        <taxon>Pseudomonadota</taxon>
        <taxon>Gammaproteobacteria</taxon>
        <taxon>Thiotrichales</taxon>
        <taxon>Piscirickettsiaceae</taxon>
        <taxon>Hydrogenovibrio</taxon>
    </lineage>
</organism>
<dbReference type="SUPFAM" id="SSF55729">
    <property type="entry name" value="Acyl-CoA N-acyltransferases (Nat)"/>
    <property type="match status" value="1"/>
</dbReference>
<keyword evidence="3" id="KW-1185">Reference proteome</keyword>
<sequence length="377" mass="43193">MFLEQLEPMNSQTTGLTTQGEAQAFYNSLNTVGLRHAIRNINTELKLEEIDGRLVPITINTEQYDNSYVCSPYTAYISYAKEELGVLNNLLLETGLKSVIGLASGALKLAKINQTVSINNWLVSTNLVPDWSSETVLDFTQSLSQRYPNHSLSIRSLNRRTNAELMQTLQQQGWLLIPARQVYLFDNQSTEWWKRNNTKNDQRLLRKTALQYVSNEELFPEDFQEIETCFNQLFIEKHSHYNPQFTADYFQALHQAGLVTFHCFRSISGRIVAAIGLLTQQDIITSPILGYDTQLPKSLGLYRLLMAVLLKETYETGLLMNLSSGAGAFKRMRGGEPEIEYTAFYVEHLPQKRRWALCQFAKLLNQTAPHLFKKYQI</sequence>
<evidence type="ECO:0000313" key="3">
    <source>
        <dbReference type="Proteomes" id="UP000296201"/>
    </source>
</evidence>
<evidence type="ECO:0000313" key="2">
    <source>
        <dbReference type="EMBL" id="QBZ82210.1"/>
    </source>
</evidence>
<dbReference type="InterPro" id="IPR016181">
    <property type="entry name" value="Acyl_CoA_acyltransferase"/>
</dbReference>
<feature type="domain" description="BioF2-like acetyltransferase" evidence="1">
    <location>
        <begin position="238"/>
        <end position="328"/>
    </location>
</feature>
<reference evidence="2 3" key="1">
    <citation type="submission" date="2018-08" db="EMBL/GenBank/DDBJ databases">
        <title>Horizontal acquisition of hydrogen conversion ability and other habitat adaptations in Hydrogenovibrio crunogenus strains.</title>
        <authorList>
            <person name="Gonnella G."/>
            <person name="Adam N."/>
            <person name="Perner M."/>
        </authorList>
    </citation>
    <scope>NUCLEOTIDE SEQUENCE [LARGE SCALE GENOMIC DNA]</scope>
    <source>
        <strain evidence="2 3">SP-41</strain>
    </source>
</reference>
<name>A0A4P7NWX1_9GAMM</name>
<keyword evidence="2" id="KW-0808">Transferase</keyword>
<dbReference type="GO" id="GO:0016740">
    <property type="term" value="F:transferase activity"/>
    <property type="evidence" value="ECO:0007669"/>
    <property type="project" value="UniProtKB-KW"/>
</dbReference>
<gene>
    <name evidence="2" type="ORF">GHNINEIG_00234</name>
</gene>